<dbReference type="EMBL" id="AYYN01000165">
    <property type="protein sequence ID" value="KRM71128.1"/>
    <property type="molecule type" value="Genomic_DNA"/>
</dbReference>
<evidence type="ECO:0000256" key="1">
    <source>
        <dbReference type="SAM" id="Phobius"/>
    </source>
</evidence>
<feature type="transmembrane region" description="Helical" evidence="1">
    <location>
        <begin position="70"/>
        <end position="90"/>
    </location>
</feature>
<evidence type="ECO:0000313" key="3">
    <source>
        <dbReference type="Proteomes" id="UP000051612"/>
    </source>
</evidence>
<dbReference type="AlphaFoldDB" id="A0A0R2AUT8"/>
<keyword evidence="1" id="KW-0812">Transmembrane</keyword>
<gene>
    <name evidence="2" type="ORF">FC48_GL001447</name>
</gene>
<feature type="transmembrane region" description="Helical" evidence="1">
    <location>
        <begin position="41"/>
        <end position="58"/>
    </location>
</feature>
<feature type="transmembrane region" description="Helical" evidence="1">
    <location>
        <begin position="102"/>
        <end position="118"/>
    </location>
</feature>
<dbReference type="PATRIC" id="fig|1423772.3.peg.1543"/>
<comment type="caution">
    <text evidence="2">The sequence shown here is derived from an EMBL/GenBank/DDBJ whole genome shotgun (WGS) entry which is preliminary data.</text>
</comment>
<evidence type="ECO:0000313" key="2">
    <source>
        <dbReference type="EMBL" id="KRM71128.1"/>
    </source>
</evidence>
<reference evidence="2 3" key="1">
    <citation type="journal article" date="2015" name="Genome Announc.">
        <title>Expanding the biotechnology potential of lactobacilli through comparative genomics of 213 strains and associated genera.</title>
        <authorList>
            <person name="Sun Z."/>
            <person name="Harris H.M."/>
            <person name="McCann A."/>
            <person name="Guo C."/>
            <person name="Argimon S."/>
            <person name="Zhang W."/>
            <person name="Yang X."/>
            <person name="Jeffery I.B."/>
            <person name="Cooney J.C."/>
            <person name="Kagawa T.F."/>
            <person name="Liu W."/>
            <person name="Song Y."/>
            <person name="Salvetti E."/>
            <person name="Wrobel A."/>
            <person name="Rasinkangas P."/>
            <person name="Parkhill J."/>
            <person name="Rea M.C."/>
            <person name="O'Sullivan O."/>
            <person name="Ritari J."/>
            <person name="Douillard F.P."/>
            <person name="Paul Ross R."/>
            <person name="Yang R."/>
            <person name="Briner A.E."/>
            <person name="Felis G.E."/>
            <person name="de Vos W.M."/>
            <person name="Barrangou R."/>
            <person name="Klaenhammer T.R."/>
            <person name="Caufield P.W."/>
            <person name="Cui Y."/>
            <person name="Zhang H."/>
            <person name="O'Toole P.W."/>
        </authorList>
    </citation>
    <scope>NUCLEOTIDE SEQUENCE [LARGE SCALE GENOMIC DNA]</scope>
    <source>
        <strain evidence="2 3">DSM 20452</strain>
    </source>
</reference>
<keyword evidence="1" id="KW-1133">Transmembrane helix</keyword>
<sequence length="119" mass="14122">MIDQTPFSSLKGVFYYEYSCLLYNEIKNNFRKEVAFLLSKTRTYLLIFNLFWLVLLLFEQLLKNASNSNILFLLLSVLALVGLVFQALSWRRLNQERMRLDYALYGTAWVLCFLFVLLL</sequence>
<proteinExistence type="predicted"/>
<keyword evidence="1" id="KW-0472">Membrane</keyword>
<protein>
    <submittedName>
        <fullName evidence="2">Uncharacterized protein</fullName>
    </submittedName>
</protein>
<accession>A0A0R2AUT8</accession>
<organism evidence="2 3">
    <name type="scientific">Ligilactobacillus murinus DSM 20452 = NBRC 14221</name>
    <dbReference type="NCBI Taxonomy" id="1423772"/>
    <lineage>
        <taxon>Bacteria</taxon>
        <taxon>Bacillati</taxon>
        <taxon>Bacillota</taxon>
        <taxon>Bacilli</taxon>
        <taxon>Lactobacillales</taxon>
        <taxon>Lactobacillaceae</taxon>
        <taxon>Ligilactobacillus</taxon>
    </lineage>
</organism>
<dbReference type="Proteomes" id="UP000051612">
    <property type="component" value="Unassembled WGS sequence"/>
</dbReference>
<name>A0A0R2AUT8_9LACO</name>